<reference evidence="2 4" key="2">
    <citation type="submission" date="2018-06" db="EMBL/GenBank/DDBJ databases">
        <authorList>
            <consortium name="Pathogen Informatics"/>
            <person name="Doyle S."/>
        </authorList>
    </citation>
    <scope>NUCLEOTIDE SEQUENCE [LARGE SCALE GENOMIC DNA]</scope>
    <source>
        <strain evidence="2 4">NCTC12437</strain>
    </source>
</reference>
<dbReference type="SUPFAM" id="SSF51658">
    <property type="entry name" value="Xylose isomerase-like"/>
    <property type="match status" value="1"/>
</dbReference>
<dbReference type="Gene3D" id="3.20.20.150">
    <property type="entry name" value="Divalent-metal-dependent TIM barrel enzymes"/>
    <property type="match status" value="1"/>
</dbReference>
<evidence type="ECO:0000313" key="3">
    <source>
        <dbReference type="Proteomes" id="UP000054735"/>
    </source>
</evidence>
<dbReference type="NCBIfam" id="NF003818">
    <property type="entry name" value="PRK05409.1"/>
    <property type="match status" value="1"/>
</dbReference>
<dbReference type="InterPro" id="IPR007801">
    <property type="entry name" value="MbnB/TglH/ChrH"/>
</dbReference>
<sequence>MQNALINGTGLGLRTAFLKELVDTNEVPFDFLELAPENWLGIGGWRAHALRKLSERFPLSAHGLSLSIGGMNPFDTRFLKQLRQFFKEYGIQQYTEHLSYCTDAQGYLYELLPLPFTEEAVRHVSSRIRYVQDYLGMRIAFENSSYYYLAAQEMSEIEFINAVIAESDCDLLLDINNLYVNSINHHYQAEDFISALPAHRIQLVHIAGHEQTGSNLLIDTHGSPVCSEVWALLQSLYQSKAAVPTLLEWDQNIPPLTELMLEVQAIKVLQANR</sequence>
<name>A0A378IKP0_9GAMM</name>
<dbReference type="AlphaFoldDB" id="A0A378IKP0"/>
<evidence type="ECO:0000313" key="2">
    <source>
        <dbReference type="EMBL" id="STX32694.1"/>
    </source>
</evidence>
<gene>
    <name evidence="1" type="ORF">Lbir_0380</name>
    <name evidence="2" type="ORF">NCTC12437_02489</name>
</gene>
<protein>
    <submittedName>
        <fullName evidence="2">Protein of uncharacterized function (DUF692)</fullName>
    </submittedName>
</protein>
<dbReference type="OrthoDB" id="9763101at2"/>
<evidence type="ECO:0000313" key="1">
    <source>
        <dbReference type="EMBL" id="KTC75468.1"/>
    </source>
</evidence>
<dbReference type="Pfam" id="PF05114">
    <property type="entry name" value="MbnB_TglH_ChrH"/>
    <property type="match status" value="1"/>
</dbReference>
<keyword evidence="3" id="KW-1185">Reference proteome</keyword>
<dbReference type="EMBL" id="UGNW01000001">
    <property type="protein sequence ID" value="STX32694.1"/>
    <property type="molecule type" value="Genomic_DNA"/>
</dbReference>
<dbReference type="InterPro" id="IPR036237">
    <property type="entry name" value="Xyl_isomerase-like_sf"/>
</dbReference>
<dbReference type="RefSeq" id="WP_058522502.1">
    <property type="nucleotide sequence ID" value="NZ_CAAAHV010000011.1"/>
</dbReference>
<dbReference type="Proteomes" id="UP000054735">
    <property type="component" value="Unassembled WGS sequence"/>
</dbReference>
<dbReference type="STRING" id="28083.Lbir_0380"/>
<dbReference type="PANTHER" id="PTHR42194">
    <property type="entry name" value="UPF0276 PROTEIN HI_1600"/>
    <property type="match status" value="1"/>
</dbReference>
<reference evidence="1 3" key="1">
    <citation type="submission" date="2015-11" db="EMBL/GenBank/DDBJ databases">
        <title>Genomic analysis of 38 Legionella species identifies large and diverse effector repertoires.</title>
        <authorList>
            <person name="Burstein D."/>
            <person name="Amaro F."/>
            <person name="Zusman T."/>
            <person name="Lifshitz Z."/>
            <person name="Cohen O."/>
            <person name="Gilbert J.A."/>
            <person name="Pupko T."/>
            <person name="Shuman H.A."/>
            <person name="Segal G."/>
        </authorList>
    </citation>
    <scope>NUCLEOTIDE SEQUENCE [LARGE SCALE GENOMIC DNA]</scope>
    <source>
        <strain evidence="1 3">CDC#1407-AL-14</strain>
    </source>
</reference>
<proteinExistence type="predicted"/>
<evidence type="ECO:0000313" key="4">
    <source>
        <dbReference type="Proteomes" id="UP000255066"/>
    </source>
</evidence>
<dbReference type="PANTHER" id="PTHR42194:SF1">
    <property type="entry name" value="UPF0276 PROTEIN HI_1600"/>
    <property type="match status" value="1"/>
</dbReference>
<dbReference type="EMBL" id="LNXT01000004">
    <property type="protein sequence ID" value="KTC75468.1"/>
    <property type="molecule type" value="Genomic_DNA"/>
</dbReference>
<organism evidence="2 4">
    <name type="scientific">Legionella birminghamensis</name>
    <dbReference type="NCBI Taxonomy" id="28083"/>
    <lineage>
        <taxon>Bacteria</taxon>
        <taxon>Pseudomonadati</taxon>
        <taxon>Pseudomonadota</taxon>
        <taxon>Gammaproteobacteria</taxon>
        <taxon>Legionellales</taxon>
        <taxon>Legionellaceae</taxon>
        <taxon>Legionella</taxon>
    </lineage>
</organism>
<dbReference type="Proteomes" id="UP000255066">
    <property type="component" value="Unassembled WGS sequence"/>
</dbReference>
<accession>A0A378IKP0</accession>